<sequence>MIYDFNQKIDRLRTSSLKWDGLDHVFGVPDAIPMWVADMDFPSPRPVIDALRRRVEHGVFGYVLREAYFDALVTWFRERHNWTLDSQWLVNSPGVVPALGLVIESFTNPGDKVLIQRPVYYPFANLIQNNGRMLVTNSLRLHEGRYTMDFERLEEQLKDGVQLLILCNPHNPVGRVWRVEELRTLGRLCQTYNVLVVSDEIHCDLALPGHIYTPFASICDEFAENSITCVAPSKTFNLAGLQTAAVIIRNDDLRREYQATLGRFGLGAGNVLGVTAADSAYRYGAEWLEQLLTYLQGNVDFATDYLESHLPELSVTPLEGTYLMWIDCRELKMSHERLQHILLHEAKLALDMGHMFGREGEGFVRMNIACPRLTIEKALRQMDVALTQLSH</sequence>
<dbReference type="InterPro" id="IPR015421">
    <property type="entry name" value="PyrdxlP-dep_Trfase_major"/>
</dbReference>
<dbReference type="InterPro" id="IPR004839">
    <property type="entry name" value="Aminotransferase_I/II_large"/>
</dbReference>
<evidence type="ECO:0000256" key="1">
    <source>
        <dbReference type="ARBA" id="ARBA00001933"/>
    </source>
</evidence>
<evidence type="ECO:0000256" key="3">
    <source>
        <dbReference type="ARBA" id="ARBA00022898"/>
    </source>
</evidence>
<dbReference type="RefSeq" id="WP_275472650.1">
    <property type="nucleotide sequence ID" value="NZ_CP162940.1"/>
</dbReference>
<dbReference type="CDD" id="cd00609">
    <property type="entry name" value="AAT_like"/>
    <property type="match status" value="1"/>
</dbReference>
<keyword evidence="8" id="KW-1185">Reference proteome</keyword>
<dbReference type="PANTHER" id="PTHR43525:SF1">
    <property type="entry name" value="PROTEIN MALY"/>
    <property type="match status" value="1"/>
</dbReference>
<evidence type="ECO:0000256" key="4">
    <source>
        <dbReference type="ARBA" id="ARBA00023239"/>
    </source>
</evidence>
<accession>A0ABV5AAA4</accession>
<dbReference type="NCBIfam" id="TIGR04350">
    <property type="entry name" value="C_S_lyase_PatB"/>
    <property type="match status" value="1"/>
</dbReference>
<dbReference type="Gene3D" id="3.90.1150.10">
    <property type="entry name" value="Aspartate Aminotransferase, domain 1"/>
    <property type="match status" value="1"/>
</dbReference>
<dbReference type="EC" id="4.4.1.13" evidence="2"/>
<dbReference type="GO" id="GO:0047804">
    <property type="term" value="F:cysteine-S-conjugate beta-lyase activity"/>
    <property type="evidence" value="ECO:0007669"/>
    <property type="project" value="UniProtKB-EC"/>
</dbReference>
<dbReference type="PANTHER" id="PTHR43525">
    <property type="entry name" value="PROTEIN MALY"/>
    <property type="match status" value="1"/>
</dbReference>
<comment type="similarity">
    <text evidence="5">Belongs to the class-II pyridoxal-phosphate-dependent aminotransferase family. MalY/PatB cystathionine beta-lyase subfamily.</text>
</comment>
<dbReference type="EMBL" id="JBDXSU010000002">
    <property type="protein sequence ID" value="MFB5189206.1"/>
    <property type="molecule type" value="Genomic_DNA"/>
</dbReference>
<dbReference type="Pfam" id="PF00155">
    <property type="entry name" value="Aminotran_1_2"/>
    <property type="match status" value="1"/>
</dbReference>
<keyword evidence="4 7" id="KW-0456">Lyase</keyword>
<evidence type="ECO:0000259" key="6">
    <source>
        <dbReference type="Pfam" id="PF00155"/>
    </source>
</evidence>
<dbReference type="SUPFAM" id="SSF53383">
    <property type="entry name" value="PLP-dependent transferases"/>
    <property type="match status" value="1"/>
</dbReference>
<keyword evidence="3" id="KW-0663">Pyridoxal phosphate</keyword>
<gene>
    <name evidence="7" type="ORF">KKP3000_002205</name>
</gene>
<dbReference type="Gene3D" id="3.40.640.10">
    <property type="entry name" value="Type I PLP-dependent aspartate aminotransferase-like (Major domain)"/>
    <property type="match status" value="1"/>
</dbReference>
<dbReference type="InterPro" id="IPR027619">
    <property type="entry name" value="C-S_lyase_PatB-like"/>
</dbReference>
<name>A0ABV5AAA4_9BACL</name>
<reference evidence="7 8" key="1">
    <citation type="journal article" date="2024" name="Int. J. Mol. Sci.">
        <title>Exploration of Alicyclobacillus spp. Genome in Search of Antibiotic Resistance.</title>
        <authorList>
            <person name="Bucka-Kolendo J."/>
            <person name="Kiousi D.E."/>
            <person name="Dekowska A."/>
            <person name="Mikolajczuk-Szczyrba A."/>
            <person name="Karadedos D.M."/>
            <person name="Michael P."/>
            <person name="Galanis A."/>
            <person name="Sokolowska B."/>
        </authorList>
    </citation>
    <scope>NUCLEOTIDE SEQUENCE [LARGE SCALE GENOMIC DNA]</scope>
    <source>
        <strain evidence="7 8">KKP 3000</strain>
    </source>
</reference>
<proteinExistence type="inferred from homology"/>
<dbReference type="Proteomes" id="UP001579974">
    <property type="component" value="Unassembled WGS sequence"/>
</dbReference>
<evidence type="ECO:0000313" key="7">
    <source>
        <dbReference type="EMBL" id="MFB5189206.1"/>
    </source>
</evidence>
<evidence type="ECO:0000256" key="5">
    <source>
        <dbReference type="ARBA" id="ARBA00037974"/>
    </source>
</evidence>
<evidence type="ECO:0000256" key="2">
    <source>
        <dbReference type="ARBA" id="ARBA00012224"/>
    </source>
</evidence>
<dbReference type="InterPro" id="IPR015424">
    <property type="entry name" value="PyrdxlP-dep_Trfase"/>
</dbReference>
<comment type="caution">
    <text evidence="7">The sequence shown here is derived from an EMBL/GenBank/DDBJ whole genome shotgun (WGS) entry which is preliminary data.</text>
</comment>
<dbReference type="InterPro" id="IPR051798">
    <property type="entry name" value="Class-II_PLP-Dep_Aminotrans"/>
</dbReference>
<feature type="domain" description="Aminotransferase class I/classII large" evidence="6">
    <location>
        <begin position="56"/>
        <end position="380"/>
    </location>
</feature>
<dbReference type="InterPro" id="IPR015422">
    <property type="entry name" value="PyrdxlP-dep_Trfase_small"/>
</dbReference>
<organism evidence="7 8">
    <name type="scientific">Alicyclobacillus fastidiosus</name>
    <dbReference type="NCBI Taxonomy" id="392011"/>
    <lineage>
        <taxon>Bacteria</taxon>
        <taxon>Bacillati</taxon>
        <taxon>Bacillota</taxon>
        <taxon>Bacilli</taxon>
        <taxon>Bacillales</taxon>
        <taxon>Alicyclobacillaceae</taxon>
        <taxon>Alicyclobacillus</taxon>
    </lineage>
</organism>
<evidence type="ECO:0000313" key="8">
    <source>
        <dbReference type="Proteomes" id="UP001579974"/>
    </source>
</evidence>
<comment type="cofactor">
    <cofactor evidence="1">
        <name>pyridoxal 5'-phosphate</name>
        <dbReference type="ChEBI" id="CHEBI:597326"/>
    </cofactor>
</comment>
<protein>
    <recommendedName>
        <fullName evidence="2">cysteine-S-conjugate beta-lyase</fullName>
        <ecNumber evidence="2">4.4.1.13</ecNumber>
    </recommendedName>
</protein>